<keyword evidence="1" id="KW-0732">Signal</keyword>
<protein>
    <recommendedName>
        <fullName evidence="4">Ig-like domain-containing protein</fullName>
    </recommendedName>
</protein>
<gene>
    <name evidence="2" type="ORF">HII31_09126</name>
</gene>
<evidence type="ECO:0008006" key="4">
    <source>
        <dbReference type="Google" id="ProtNLM"/>
    </source>
</evidence>
<feature type="chain" id="PRO_5034730476" description="Ig-like domain-containing protein" evidence="1">
    <location>
        <begin position="19"/>
        <end position="392"/>
    </location>
</feature>
<evidence type="ECO:0000256" key="1">
    <source>
        <dbReference type="SAM" id="SignalP"/>
    </source>
</evidence>
<feature type="signal peptide" evidence="1">
    <location>
        <begin position="1"/>
        <end position="18"/>
    </location>
</feature>
<dbReference type="Proteomes" id="UP000660729">
    <property type="component" value="Unassembled WGS sequence"/>
</dbReference>
<accession>A0A8H6RG74</accession>
<organism evidence="2 3">
    <name type="scientific">Pseudocercospora fuligena</name>
    <dbReference type="NCBI Taxonomy" id="685502"/>
    <lineage>
        <taxon>Eukaryota</taxon>
        <taxon>Fungi</taxon>
        <taxon>Dikarya</taxon>
        <taxon>Ascomycota</taxon>
        <taxon>Pezizomycotina</taxon>
        <taxon>Dothideomycetes</taxon>
        <taxon>Dothideomycetidae</taxon>
        <taxon>Mycosphaerellales</taxon>
        <taxon>Mycosphaerellaceae</taxon>
        <taxon>Pseudocercospora</taxon>
    </lineage>
</organism>
<sequence>MRASTLLSSLTSISGVASLSIGNVERDAGLTGLQCKAIRNLVSNAGIAAQSTATAFCSSYLGIKTSTVLTTTTSISTSTSTILSTPATATFTASAITATSFATSTETDTTSTTVTSTVTTPGTGTTTIATPLVTCANPVPGGVKRAVAASPKPKPSCFKSITIGAQLSSACSCLSIPTPKSTSIVTVKGSTTISTTLNVLASATIAPSTTITSTITTTTTSTSSSTVTVTVPSTLSIVTVTGPFKMLASGGGDTNGHYGVRTPVRSGGESDVRFTGDISSASSYYLRADNALLDEQFLKLLAAGEGECPGYNANRNSGVNLICTTTAGPSCLLTCSQQSNSILFTGNYNVPNPYDDTYTPADWWGLGVDRAYNCFSNDCVYQKFDIYAVAGV</sequence>
<comment type="caution">
    <text evidence="2">The sequence shown here is derived from an EMBL/GenBank/DDBJ whole genome shotgun (WGS) entry which is preliminary data.</text>
</comment>
<keyword evidence="3" id="KW-1185">Reference proteome</keyword>
<evidence type="ECO:0000313" key="2">
    <source>
        <dbReference type="EMBL" id="KAF7189486.1"/>
    </source>
</evidence>
<dbReference type="AlphaFoldDB" id="A0A8H6RG74"/>
<evidence type="ECO:0000313" key="3">
    <source>
        <dbReference type="Proteomes" id="UP000660729"/>
    </source>
</evidence>
<name>A0A8H6RG74_9PEZI</name>
<reference evidence="2" key="1">
    <citation type="submission" date="2020-04" db="EMBL/GenBank/DDBJ databases">
        <title>Draft genome resource of the tomato pathogen Pseudocercospora fuligena.</title>
        <authorList>
            <person name="Zaccaron A."/>
        </authorList>
    </citation>
    <scope>NUCLEOTIDE SEQUENCE</scope>
    <source>
        <strain evidence="2">PF001</strain>
    </source>
</reference>
<proteinExistence type="predicted"/>
<dbReference type="EMBL" id="JABCIY010000185">
    <property type="protein sequence ID" value="KAF7189486.1"/>
    <property type="molecule type" value="Genomic_DNA"/>
</dbReference>